<dbReference type="STRING" id="1693.BMIN_0769"/>
<comment type="caution">
    <text evidence="1">The sequence shown here is derived from an EMBL/GenBank/DDBJ whole genome shotgun (WGS) entry which is preliminary data.</text>
</comment>
<sequence length="230" mass="24731">MPLRREKTNQGYQLHGLLVASLRSGIEKTANAVEQAGLIVSSVDASPFCMARLYKEESKDGNVVLVNVGSNSTDVIVVNDGMPVYLRTVPSGADDVTQAVAMALGIDFEDANEVKRRIGLQNVVGDKRLEKAEEVIRESTAQLIVSIRNTLGMFAASHPDDTLQGILLTGVGATLEGFPNVLATSTNMLVTMGDPFSKFDQSKESIERERITHASGYSIVLGLALGKKPR</sequence>
<dbReference type="SUPFAM" id="SSF53067">
    <property type="entry name" value="Actin-like ATPase domain"/>
    <property type="match status" value="1"/>
</dbReference>
<proteinExistence type="predicted"/>
<protein>
    <submittedName>
        <fullName evidence="1">Type IV pilus assembly protein PilM</fullName>
    </submittedName>
</protein>
<evidence type="ECO:0000313" key="1">
    <source>
        <dbReference type="EMBL" id="KFI73050.1"/>
    </source>
</evidence>
<evidence type="ECO:0000313" key="2">
    <source>
        <dbReference type="Proteomes" id="UP000029014"/>
    </source>
</evidence>
<dbReference type="eggNOG" id="COG4972">
    <property type="taxonomic scope" value="Bacteria"/>
</dbReference>
<dbReference type="InterPro" id="IPR043129">
    <property type="entry name" value="ATPase_NBD"/>
</dbReference>
<dbReference type="Pfam" id="PF11104">
    <property type="entry name" value="PilM_2"/>
    <property type="match status" value="1"/>
</dbReference>
<gene>
    <name evidence="1" type="ORF">BMIN_0769</name>
</gene>
<name>A0A087BPV0_9BIFI</name>
<dbReference type="Proteomes" id="UP000029014">
    <property type="component" value="Unassembled WGS sequence"/>
</dbReference>
<reference evidence="1 2" key="1">
    <citation type="submission" date="2014-03" db="EMBL/GenBank/DDBJ databases">
        <title>Genomics of Bifidobacteria.</title>
        <authorList>
            <person name="Ventura M."/>
            <person name="Milani C."/>
            <person name="Lugli G.A."/>
        </authorList>
    </citation>
    <scope>NUCLEOTIDE SEQUENCE [LARGE SCALE GENOMIC DNA]</scope>
    <source>
        <strain evidence="1 2">LMG 11592</strain>
    </source>
</reference>
<dbReference type="EMBL" id="JGZD01000008">
    <property type="protein sequence ID" value="KFI73050.1"/>
    <property type="molecule type" value="Genomic_DNA"/>
</dbReference>
<dbReference type="Gene3D" id="3.30.420.40">
    <property type="match status" value="1"/>
</dbReference>
<dbReference type="PANTHER" id="PTHR32432:SF3">
    <property type="entry name" value="ETHANOLAMINE UTILIZATION PROTEIN EUTJ"/>
    <property type="match status" value="1"/>
</dbReference>
<dbReference type="InterPro" id="IPR050696">
    <property type="entry name" value="FtsA/MreB"/>
</dbReference>
<dbReference type="AlphaFoldDB" id="A0A087BPV0"/>
<dbReference type="InterPro" id="IPR005883">
    <property type="entry name" value="PilM"/>
</dbReference>
<dbReference type="PANTHER" id="PTHR32432">
    <property type="entry name" value="CELL DIVISION PROTEIN FTSA-RELATED"/>
    <property type="match status" value="1"/>
</dbReference>
<accession>A0A087BPV0</accession>
<organism evidence="1 2">
    <name type="scientific">Bifidobacterium minimum</name>
    <dbReference type="NCBI Taxonomy" id="1693"/>
    <lineage>
        <taxon>Bacteria</taxon>
        <taxon>Bacillati</taxon>
        <taxon>Actinomycetota</taxon>
        <taxon>Actinomycetes</taxon>
        <taxon>Bifidobacteriales</taxon>
        <taxon>Bifidobacteriaceae</taxon>
        <taxon>Bifidobacterium</taxon>
    </lineage>
</organism>
<keyword evidence="2" id="KW-1185">Reference proteome</keyword>